<organism evidence="10 11">
    <name type="scientific">Erwinia typographi</name>
    <dbReference type="NCBI Taxonomy" id="371042"/>
    <lineage>
        <taxon>Bacteria</taxon>
        <taxon>Pseudomonadati</taxon>
        <taxon>Pseudomonadota</taxon>
        <taxon>Gammaproteobacteria</taxon>
        <taxon>Enterobacterales</taxon>
        <taxon>Erwiniaceae</taxon>
        <taxon>Erwinia</taxon>
    </lineage>
</organism>
<keyword evidence="5" id="KW-0547">Nucleotide-binding</keyword>
<evidence type="ECO:0000313" key="11">
    <source>
        <dbReference type="Proteomes" id="UP000030351"/>
    </source>
</evidence>
<protein>
    <recommendedName>
        <fullName evidence="9">ABC transporter domain-containing protein</fullName>
    </recommendedName>
</protein>
<evidence type="ECO:0000256" key="5">
    <source>
        <dbReference type="ARBA" id="ARBA00022741"/>
    </source>
</evidence>
<dbReference type="PANTHER" id="PTHR43166:SF9">
    <property type="entry name" value="GLUTAMATE_ASPARTATE IMPORT ATP-BINDING PROTEIN GLTL"/>
    <property type="match status" value="1"/>
</dbReference>
<keyword evidence="6" id="KW-0067">ATP-binding</keyword>
<dbReference type="PIRSF" id="PIRSF039085">
    <property type="entry name" value="ABC_ATPase_HisP"/>
    <property type="match status" value="1"/>
</dbReference>
<gene>
    <name evidence="10" type="ORF">NG99_13225</name>
</gene>
<keyword evidence="4" id="KW-1003">Cell membrane</keyword>
<dbReference type="InterPro" id="IPR027417">
    <property type="entry name" value="P-loop_NTPase"/>
</dbReference>
<dbReference type="Proteomes" id="UP000030351">
    <property type="component" value="Unassembled WGS sequence"/>
</dbReference>
<dbReference type="PROSITE" id="PS50893">
    <property type="entry name" value="ABC_TRANSPORTER_2"/>
    <property type="match status" value="1"/>
</dbReference>
<evidence type="ECO:0000256" key="7">
    <source>
        <dbReference type="ARBA" id="ARBA00022970"/>
    </source>
</evidence>
<accession>A0A0A3Z5H0</accession>
<dbReference type="Pfam" id="PF00005">
    <property type="entry name" value="ABC_tran"/>
    <property type="match status" value="1"/>
</dbReference>
<keyword evidence="7" id="KW-0029">Amino-acid transport</keyword>
<evidence type="ECO:0000256" key="2">
    <source>
        <dbReference type="ARBA" id="ARBA00006526"/>
    </source>
</evidence>
<dbReference type="InterPro" id="IPR003593">
    <property type="entry name" value="AAA+_ATPase"/>
</dbReference>
<evidence type="ECO:0000313" key="10">
    <source>
        <dbReference type="EMBL" id="KGT92891.1"/>
    </source>
</evidence>
<dbReference type="eggNOG" id="COG1126">
    <property type="taxonomic scope" value="Bacteria"/>
</dbReference>
<evidence type="ECO:0000256" key="6">
    <source>
        <dbReference type="ARBA" id="ARBA00022840"/>
    </source>
</evidence>
<dbReference type="SMART" id="SM00382">
    <property type="entry name" value="AAA"/>
    <property type="match status" value="1"/>
</dbReference>
<dbReference type="InterPro" id="IPR017871">
    <property type="entry name" value="ABC_transporter-like_CS"/>
</dbReference>
<keyword evidence="8" id="KW-0472">Membrane</keyword>
<keyword evidence="11" id="KW-1185">Reference proteome</keyword>
<dbReference type="STRING" id="371042.NG99_13225"/>
<dbReference type="GO" id="GO:0016887">
    <property type="term" value="F:ATP hydrolysis activity"/>
    <property type="evidence" value="ECO:0007669"/>
    <property type="project" value="InterPro"/>
</dbReference>
<dbReference type="EMBL" id="JRUQ01000039">
    <property type="protein sequence ID" value="KGT92891.1"/>
    <property type="molecule type" value="Genomic_DNA"/>
</dbReference>
<comment type="similarity">
    <text evidence="2">Belongs to the ABC transporter superfamily. Drug exporter-2 (TC 3.A.1.117) family.</text>
</comment>
<dbReference type="PANTHER" id="PTHR43166">
    <property type="entry name" value="AMINO ACID IMPORT ATP-BINDING PROTEIN"/>
    <property type="match status" value="1"/>
</dbReference>
<sequence>MSQLEIVELKCSYGEHRVLNGINLTVKPGEIVSLIGGSGSGKSTLLRVIMGLTRPEGGAVRVQNNEVDYDSMSSVSEIREKVAIVFQQYNLFQNMSVLENVMVTPVKVQKRDRKVVLEEAMALLDKVGMRHKAEAYPASLSGGQQQRVAISRALALKPQILLLDEVTSALDPELVSEVLNTVRQLSREGITMILVSHEMRFVREVSHKVAMMDQGKIIEFGTPEEIFTAPRHQRTQDFMNRIAWH</sequence>
<name>A0A0A3Z5H0_9GAMM</name>
<evidence type="ECO:0000256" key="4">
    <source>
        <dbReference type="ARBA" id="ARBA00022475"/>
    </source>
</evidence>
<evidence type="ECO:0000256" key="8">
    <source>
        <dbReference type="ARBA" id="ARBA00023136"/>
    </source>
</evidence>
<dbReference type="GO" id="GO:0005524">
    <property type="term" value="F:ATP binding"/>
    <property type="evidence" value="ECO:0007669"/>
    <property type="project" value="UniProtKB-KW"/>
</dbReference>
<dbReference type="OrthoDB" id="6867103at2"/>
<dbReference type="InterPro" id="IPR003439">
    <property type="entry name" value="ABC_transporter-like_ATP-bd"/>
</dbReference>
<evidence type="ECO:0000256" key="3">
    <source>
        <dbReference type="ARBA" id="ARBA00022448"/>
    </source>
</evidence>
<dbReference type="GO" id="GO:0015424">
    <property type="term" value="F:ABC-type amino acid transporter activity"/>
    <property type="evidence" value="ECO:0007669"/>
    <property type="project" value="InterPro"/>
</dbReference>
<keyword evidence="3" id="KW-0813">Transport</keyword>
<feature type="domain" description="ABC transporter" evidence="9">
    <location>
        <begin position="4"/>
        <end position="239"/>
    </location>
</feature>
<comment type="subcellular location">
    <subcellularLocation>
        <location evidence="1">Cell inner membrane</location>
        <topology evidence="1">Peripheral membrane protein</topology>
    </subcellularLocation>
</comment>
<proteinExistence type="inferred from homology"/>
<dbReference type="GO" id="GO:0005886">
    <property type="term" value="C:plasma membrane"/>
    <property type="evidence" value="ECO:0007669"/>
    <property type="project" value="UniProtKB-SubCell"/>
</dbReference>
<evidence type="ECO:0000259" key="9">
    <source>
        <dbReference type="PROSITE" id="PS50893"/>
    </source>
</evidence>
<reference evidence="10 11" key="1">
    <citation type="submission" date="2014-10" db="EMBL/GenBank/DDBJ databases">
        <title>Genome sequence of Erwinia typographi M043b.</title>
        <authorList>
            <person name="Chan K.-G."/>
            <person name="Tan W.-S."/>
        </authorList>
    </citation>
    <scope>NUCLEOTIDE SEQUENCE [LARGE SCALE GENOMIC DNA]</scope>
    <source>
        <strain evidence="10 11">M043b</strain>
    </source>
</reference>
<comment type="caution">
    <text evidence="10">The sequence shown here is derived from an EMBL/GenBank/DDBJ whole genome shotgun (WGS) entry which is preliminary data.</text>
</comment>
<dbReference type="InterPro" id="IPR030679">
    <property type="entry name" value="ABC_ATPase_HisP-typ"/>
</dbReference>
<evidence type="ECO:0000256" key="1">
    <source>
        <dbReference type="ARBA" id="ARBA00004417"/>
    </source>
</evidence>
<dbReference type="PROSITE" id="PS00211">
    <property type="entry name" value="ABC_TRANSPORTER_1"/>
    <property type="match status" value="1"/>
</dbReference>
<dbReference type="Gene3D" id="3.40.50.300">
    <property type="entry name" value="P-loop containing nucleotide triphosphate hydrolases"/>
    <property type="match status" value="1"/>
</dbReference>
<dbReference type="RefSeq" id="WP_034893440.1">
    <property type="nucleotide sequence ID" value="NZ_JRUQ01000039.1"/>
</dbReference>
<dbReference type="SUPFAM" id="SSF52540">
    <property type="entry name" value="P-loop containing nucleoside triphosphate hydrolases"/>
    <property type="match status" value="1"/>
</dbReference>
<dbReference type="InterPro" id="IPR050086">
    <property type="entry name" value="MetN_ABC_transporter-like"/>
</dbReference>
<dbReference type="AlphaFoldDB" id="A0A0A3Z5H0"/>